<comment type="caution">
    <text evidence="1">The sequence shown here is derived from an EMBL/GenBank/DDBJ whole genome shotgun (WGS) entry which is preliminary data.</text>
</comment>
<evidence type="ECO:0000313" key="2">
    <source>
        <dbReference type="Proteomes" id="UP000003412"/>
    </source>
</evidence>
<name>A0ABP2K2C8_9LIST</name>
<dbReference type="EMBL" id="ADXF01000020">
    <property type="protein sequence ID" value="EFR89271.1"/>
    <property type="molecule type" value="Genomic_DNA"/>
</dbReference>
<accession>A0ABP2K2C8</accession>
<protein>
    <submittedName>
        <fullName evidence="1">Mevalonate diphosphate decarboxylase</fullName>
    </submittedName>
</protein>
<gene>
    <name evidence="1" type="ORF">NT05LM_0036</name>
</gene>
<reference evidence="1 2" key="1">
    <citation type="journal article" date="2010" name="Microbiol. Resour. Announc.">
        <title>Comparative genomics of the bacterial genus Listeria: Genome evolution is characterized by limited gene acquisition and limited gene loss.</title>
        <authorList>
            <person name="den Bakker H.C."/>
            <person name="Cummings C.A."/>
            <person name="Ferreira V."/>
            <person name="Vatta P."/>
            <person name="Orsi R.H."/>
            <person name="Degoricija L."/>
            <person name="Barker M."/>
            <person name="Petrauskene O."/>
            <person name="Furtado M.R."/>
            <person name="Wiedmann M."/>
        </authorList>
    </citation>
    <scope>NUCLEOTIDE SEQUENCE [LARGE SCALE GENOMIC DNA]</scope>
    <source>
        <strain evidence="1 2">FSL S4-120</strain>
    </source>
</reference>
<proteinExistence type="predicted"/>
<sequence>MKVICERENENIVAEKLSGLAKNVLICHAGKEASVISDEK</sequence>
<keyword evidence="2" id="KW-1185">Reference proteome</keyword>
<organism evidence="1 2">
    <name type="scientific">Listeria marthii FSL S4-120</name>
    <dbReference type="NCBI Taxonomy" id="702457"/>
    <lineage>
        <taxon>Bacteria</taxon>
        <taxon>Bacillati</taxon>
        <taxon>Bacillota</taxon>
        <taxon>Bacilli</taxon>
        <taxon>Bacillales</taxon>
        <taxon>Listeriaceae</taxon>
        <taxon>Listeria</taxon>
    </lineage>
</organism>
<dbReference type="Proteomes" id="UP000003412">
    <property type="component" value="Chromosome"/>
</dbReference>
<evidence type="ECO:0000313" key="1">
    <source>
        <dbReference type="EMBL" id="EFR89271.1"/>
    </source>
</evidence>